<feature type="domain" description="Tetrapyrrole biosynthesis uroporphyrinogen III synthase" evidence="10">
    <location>
        <begin position="29"/>
        <end position="248"/>
    </location>
</feature>
<comment type="function">
    <text evidence="6 9">Catalyzes cyclization of the linear tetrapyrrole, hydroxymethylbilane, to the macrocyclic uroporphyrinogen III.</text>
</comment>
<dbReference type="InterPro" id="IPR039793">
    <property type="entry name" value="UROS/Hem4"/>
</dbReference>
<gene>
    <name evidence="11" type="ORF">H8F01_07750</name>
</gene>
<keyword evidence="12" id="KW-1185">Reference proteome</keyword>
<dbReference type="KEGG" id="dtl:H8F01_07750"/>
<keyword evidence="5 9" id="KW-0627">Porphyrin biosynthesis</keyword>
<evidence type="ECO:0000256" key="5">
    <source>
        <dbReference type="ARBA" id="ARBA00023244"/>
    </source>
</evidence>
<dbReference type="Proteomes" id="UP000515873">
    <property type="component" value="Chromosome"/>
</dbReference>
<dbReference type="RefSeq" id="WP_187058420.1">
    <property type="nucleotide sequence ID" value="NZ_CP060412.1"/>
</dbReference>
<dbReference type="GO" id="GO:0006780">
    <property type="term" value="P:uroporphyrinogen III biosynthetic process"/>
    <property type="evidence" value="ECO:0007669"/>
    <property type="project" value="UniProtKB-UniRule"/>
</dbReference>
<dbReference type="AlphaFoldDB" id="A0A7G8Q885"/>
<sequence>MNLRRSALDEHLLNGRVVVVTRPAGTGSPLARKVRRLGGQALLLPGLSLQAMTGTEVAATLQQALADELLVFTSPAAVRFAARLAPLATRAQVVAVGRGTARALGRHGLQALVPAGSQDSEGLLAHPALADLGGRRVALIGAPGGRGVLCAEFLARGARLREVHVYRRGAPRWQRRQLEAVMQLPAEARVLLSSAEALDNLRQGLPADVFTHLCRAVAVASSDRLAVAAREAGFRRIEVADSALSENLLAAAARS</sequence>
<protein>
    <recommendedName>
        <fullName evidence="7 9">Uroporphyrinogen-III synthase</fullName>
        <ecNumber evidence="3 9">4.2.1.75</ecNumber>
    </recommendedName>
</protein>
<comment type="similarity">
    <text evidence="2 9">Belongs to the uroporphyrinogen-III synthase family.</text>
</comment>
<accession>A0A7G8Q885</accession>
<evidence type="ECO:0000256" key="6">
    <source>
        <dbReference type="ARBA" id="ARBA00037589"/>
    </source>
</evidence>
<dbReference type="EMBL" id="CP060412">
    <property type="protein sequence ID" value="QNK02993.1"/>
    <property type="molecule type" value="Genomic_DNA"/>
</dbReference>
<evidence type="ECO:0000259" key="10">
    <source>
        <dbReference type="Pfam" id="PF02602"/>
    </source>
</evidence>
<keyword evidence="4 9" id="KW-0456">Lyase</keyword>
<dbReference type="GO" id="GO:0006782">
    <property type="term" value="P:protoporphyrinogen IX biosynthetic process"/>
    <property type="evidence" value="ECO:0007669"/>
    <property type="project" value="UniProtKB-UniRule"/>
</dbReference>
<dbReference type="InterPro" id="IPR003754">
    <property type="entry name" value="4pyrrol_synth_uPrphyn_synth"/>
</dbReference>
<evidence type="ECO:0000313" key="11">
    <source>
        <dbReference type="EMBL" id="QNK02993.1"/>
    </source>
</evidence>
<dbReference type="Gene3D" id="3.40.50.10090">
    <property type="match status" value="2"/>
</dbReference>
<evidence type="ECO:0000256" key="4">
    <source>
        <dbReference type="ARBA" id="ARBA00023239"/>
    </source>
</evidence>
<dbReference type="UniPathway" id="UPA00251">
    <property type="reaction ID" value="UER00320"/>
</dbReference>
<dbReference type="EC" id="4.2.1.75" evidence="3 9"/>
<dbReference type="GO" id="GO:0004852">
    <property type="term" value="F:uroporphyrinogen-III synthase activity"/>
    <property type="evidence" value="ECO:0007669"/>
    <property type="project" value="UniProtKB-UniRule"/>
</dbReference>
<proteinExistence type="inferred from homology"/>
<dbReference type="PANTHER" id="PTHR38042:SF1">
    <property type="entry name" value="UROPORPHYRINOGEN-III SYNTHASE, CHLOROPLASTIC"/>
    <property type="match status" value="1"/>
</dbReference>
<reference evidence="11 12" key="1">
    <citation type="submission" date="2020-08" db="EMBL/GenBank/DDBJ databases">
        <title>Dyella sp. G9 isolated from forest soil.</title>
        <authorList>
            <person name="Fu J."/>
            <person name="Qiu L."/>
        </authorList>
    </citation>
    <scope>NUCLEOTIDE SEQUENCE [LARGE SCALE GENOMIC DNA]</scope>
    <source>
        <strain evidence="11 12">G9</strain>
    </source>
</reference>
<organism evidence="11 12">
    <name type="scientific">Dyella telluris</name>
    <dbReference type="NCBI Taxonomy" id="2763498"/>
    <lineage>
        <taxon>Bacteria</taxon>
        <taxon>Pseudomonadati</taxon>
        <taxon>Pseudomonadota</taxon>
        <taxon>Gammaproteobacteria</taxon>
        <taxon>Lysobacterales</taxon>
        <taxon>Rhodanobacteraceae</taxon>
        <taxon>Dyella</taxon>
    </lineage>
</organism>
<comment type="pathway">
    <text evidence="1 9">Porphyrin-containing compound metabolism; protoporphyrin-IX biosynthesis; coproporphyrinogen-III from 5-aminolevulinate: step 3/4.</text>
</comment>
<evidence type="ECO:0000256" key="9">
    <source>
        <dbReference type="RuleBase" id="RU366031"/>
    </source>
</evidence>
<dbReference type="InterPro" id="IPR036108">
    <property type="entry name" value="4pyrrol_syn_uPrphyn_synt_sf"/>
</dbReference>
<dbReference type="Pfam" id="PF02602">
    <property type="entry name" value="HEM4"/>
    <property type="match status" value="1"/>
</dbReference>
<dbReference type="SUPFAM" id="SSF69618">
    <property type="entry name" value="HemD-like"/>
    <property type="match status" value="1"/>
</dbReference>
<evidence type="ECO:0000256" key="2">
    <source>
        <dbReference type="ARBA" id="ARBA00008133"/>
    </source>
</evidence>
<name>A0A7G8Q885_9GAMM</name>
<evidence type="ECO:0000313" key="12">
    <source>
        <dbReference type="Proteomes" id="UP000515873"/>
    </source>
</evidence>
<dbReference type="PANTHER" id="PTHR38042">
    <property type="entry name" value="UROPORPHYRINOGEN-III SYNTHASE, CHLOROPLASTIC"/>
    <property type="match status" value="1"/>
</dbReference>
<evidence type="ECO:0000256" key="8">
    <source>
        <dbReference type="ARBA" id="ARBA00048617"/>
    </source>
</evidence>
<evidence type="ECO:0000256" key="3">
    <source>
        <dbReference type="ARBA" id="ARBA00013109"/>
    </source>
</evidence>
<comment type="catalytic activity">
    <reaction evidence="8 9">
        <text>hydroxymethylbilane = uroporphyrinogen III + H2O</text>
        <dbReference type="Rhea" id="RHEA:18965"/>
        <dbReference type="ChEBI" id="CHEBI:15377"/>
        <dbReference type="ChEBI" id="CHEBI:57308"/>
        <dbReference type="ChEBI" id="CHEBI:57845"/>
        <dbReference type="EC" id="4.2.1.75"/>
    </reaction>
</comment>
<evidence type="ECO:0000256" key="7">
    <source>
        <dbReference type="ARBA" id="ARBA00040167"/>
    </source>
</evidence>
<dbReference type="CDD" id="cd06578">
    <property type="entry name" value="HemD"/>
    <property type="match status" value="1"/>
</dbReference>
<evidence type="ECO:0000256" key="1">
    <source>
        <dbReference type="ARBA" id="ARBA00004772"/>
    </source>
</evidence>